<keyword evidence="1" id="KW-0732">Signal</keyword>
<reference evidence="2" key="1">
    <citation type="submission" date="2022-08" db="EMBL/GenBank/DDBJ databases">
        <authorList>
            <consortium name="DOE Joint Genome Institute"/>
            <person name="Min B."/>
            <person name="Riley R."/>
            <person name="Sierra-Patev S."/>
            <person name="Naranjo-Ortiz M."/>
            <person name="Looney B."/>
            <person name="Konkel Z."/>
            <person name="Slot J.C."/>
            <person name="Sakamoto Y."/>
            <person name="Steenwyk J.L."/>
            <person name="Rokas A."/>
            <person name="Carro J."/>
            <person name="Camarero S."/>
            <person name="Ferreira P."/>
            <person name="Molpeceres G."/>
            <person name="Ruiz-Duenas F.J."/>
            <person name="Serrano A."/>
            <person name="Henrissat B."/>
            <person name="Drula E."/>
            <person name="Hughes K.W."/>
            <person name="Mata J.L."/>
            <person name="Ishikawa N.K."/>
            <person name="Vargas-Isla R."/>
            <person name="Ushijima S."/>
            <person name="Smith C.A."/>
            <person name="Ahrendt S."/>
            <person name="Andreopoulos W."/>
            <person name="He G."/>
            <person name="Labutti K."/>
            <person name="Lipzen A."/>
            <person name="Ng V."/>
            <person name="Sandor L."/>
            <person name="Barry K."/>
            <person name="Martinez A.T."/>
            <person name="Xiao Y."/>
            <person name="Gibbons J.G."/>
            <person name="Terashima K."/>
            <person name="Hibbett D.S."/>
            <person name="Grigoriev I.V."/>
        </authorList>
    </citation>
    <scope>NUCLEOTIDE SEQUENCE</scope>
    <source>
        <strain evidence="2">TFB9207</strain>
    </source>
</reference>
<gene>
    <name evidence="2" type="ORF">F5878DRAFT_54954</name>
</gene>
<protein>
    <recommendedName>
        <fullName evidence="4">Extracellular membrane protein CFEM domain-containing protein</fullName>
    </recommendedName>
</protein>
<name>A0AA38UGW3_9AGAR</name>
<proteinExistence type="predicted"/>
<sequence length="134" mass="13863">MVAFANIVLSLVSLLLMVGHGVIATPVHELVLRQVSAATPSTKNTTSISSSVIPSACTSQCSSDTLAALTGCTNTGCICQNDTYSSITGCLQCVVTNNGLTNATGQQLLNMRQHAVPSESSSRMQCLQLLVCAS</sequence>
<comment type="caution">
    <text evidence="2">The sequence shown here is derived from an EMBL/GenBank/DDBJ whole genome shotgun (WGS) entry which is preliminary data.</text>
</comment>
<organism evidence="2 3">
    <name type="scientific">Lentinula raphanica</name>
    <dbReference type="NCBI Taxonomy" id="153919"/>
    <lineage>
        <taxon>Eukaryota</taxon>
        <taxon>Fungi</taxon>
        <taxon>Dikarya</taxon>
        <taxon>Basidiomycota</taxon>
        <taxon>Agaricomycotina</taxon>
        <taxon>Agaricomycetes</taxon>
        <taxon>Agaricomycetidae</taxon>
        <taxon>Agaricales</taxon>
        <taxon>Marasmiineae</taxon>
        <taxon>Omphalotaceae</taxon>
        <taxon>Lentinula</taxon>
    </lineage>
</organism>
<keyword evidence="3" id="KW-1185">Reference proteome</keyword>
<evidence type="ECO:0008006" key="4">
    <source>
        <dbReference type="Google" id="ProtNLM"/>
    </source>
</evidence>
<dbReference type="Proteomes" id="UP001163846">
    <property type="component" value="Unassembled WGS sequence"/>
</dbReference>
<evidence type="ECO:0000256" key="1">
    <source>
        <dbReference type="SAM" id="SignalP"/>
    </source>
</evidence>
<feature type="signal peptide" evidence="1">
    <location>
        <begin position="1"/>
        <end position="24"/>
    </location>
</feature>
<dbReference type="EMBL" id="MU806067">
    <property type="protein sequence ID" value="KAJ3840720.1"/>
    <property type="molecule type" value="Genomic_DNA"/>
</dbReference>
<accession>A0AA38UGW3</accession>
<dbReference type="AlphaFoldDB" id="A0AA38UGW3"/>
<evidence type="ECO:0000313" key="2">
    <source>
        <dbReference type="EMBL" id="KAJ3840720.1"/>
    </source>
</evidence>
<feature type="chain" id="PRO_5041252343" description="Extracellular membrane protein CFEM domain-containing protein" evidence="1">
    <location>
        <begin position="25"/>
        <end position="134"/>
    </location>
</feature>
<evidence type="ECO:0000313" key="3">
    <source>
        <dbReference type="Proteomes" id="UP001163846"/>
    </source>
</evidence>